<protein>
    <recommendedName>
        <fullName evidence="3">C2H2-type domain-containing protein</fullName>
    </recommendedName>
</protein>
<keyword evidence="2" id="KW-0812">Transmembrane</keyword>
<evidence type="ECO:0000313" key="4">
    <source>
        <dbReference type="EMBL" id="RSL50189.1"/>
    </source>
</evidence>
<name>A0A428PB34_9HYPO</name>
<dbReference type="EMBL" id="NKCI01000167">
    <property type="protein sequence ID" value="RSL50189.1"/>
    <property type="molecule type" value="Genomic_DNA"/>
</dbReference>
<proteinExistence type="predicted"/>
<dbReference type="GO" id="GO:0008270">
    <property type="term" value="F:zinc ion binding"/>
    <property type="evidence" value="ECO:0007669"/>
    <property type="project" value="UniProtKB-KW"/>
</dbReference>
<keyword evidence="1" id="KW-0479">Metal-binding</keyword>
<dbReference type="PANTHER" id="PTHR35391">
    <property type="entry name" value="C2H2-TYPE DOMAIN-CONTAINING PROTEIN-RELATED"/>
    <property type="match status" value="1"/>
</dbReference>
<sequence>MFISELSHECEQALADACAEALSKTDIHDELEDNQGATQDHSLTNKEQLLTAIKTEQGRFRVWARNIGALQDPTSSSSNSLLHNATKVQKPVICILEGLLASLSRARKILSGELPNRTAAIEATDEGVSQAKEKEMVSTKETTYNEAEDESSVSLREVLDNSGRSTRTNATSFVTILNDGSAEVGVPDLERLKFKNIWLKYNEFIECPFCRTIQRHHVFADLQPYVCTFEDCSSGMFKARHDWFRHEMDCHRREWHCLKCRNVFGSQSDLGLHFKTNHAGDIAESQIEQLLKMCGRPIRHFGYGSCPLCDTWQPARDDGDNSQDFCKHLAHHLQQLALSAISLGIDGLEIEGGDADEEIESDQLPALSESDFIGLEEFCIFRLYEPSQYSSPQRNAFSFEVKMPIIRIARISPVANATIQLLKPRELATSAKLYRNGEMQISWILSTLGLLFVFAAGVALTREV</sequence>
<keyword evidence="1" id="KW-0862">Zinc</keyword>
<feature type="domain" description="C2H2-type" evidence="3">
    <location>
        <begin position="255"/>
        <end position="283"/>
    </location>
</feature>
<keyword evidence="5" id="KW-1185">Reference proteome</keyword>
<evidence type="ECO:0000259" key="3">
    <source>
        <dbReference type="PROSITE" id="PS50157"/>
    </source>
</evidence>
<dbReference type="AlphaFoldDB" id="A0A428PB34"/>
<dbReference type="OrthoDB" id="3045089at2759"/>
<organism evidence="4 5">
    <name type="scientific">Fusarium duplospermum</name>
    <dbReference type="NCBI Taxonomy" id="1325734"/>
    <lineage>
        <taxon>Eukaryota</taxon>
        <taxon>Fungi</taxon>
        <taxon>Dikarya</taxon>
        <taxon>Ascomycota</taxon>
        <taxon>Pezizomycotina</taxon>
        <taxon>Sordariomycetes</taxon>
        <taxon>Hypocreomycetidae</taxon>
        <taxon>Hypocreales</taxon>
        <taxon>Nectriaceae</taxon>
        <taxon>Fusarium</taxon>
        <taxon>Fusarium solani species complex</taxon>
    </lineage>
</organism>
<dbReference type="SMART" id="SM00355">
    <property type="entry name" value="ZnF_C2H2"/>
    <property type="match status" value="3"/>
</dbReference>
<accession>A0A428PB34</accession>
<keyword evidence="2" id="KW-0472">Membrane</keyword>
<comment type="caution">
    <text evidence="4">The sequence shown here is derived from an EMBL/GenBank/DDBJ whole genome shotgun (WGS) entry which is preliminary data.</text>
</comment>
<evidence type="ECO:0000256" key="2">
    <source>
        <dbReference type="SAM" id="Phobius"/>
    </source>
</evidence>
<dbReference type="PROSITE" id="PS50157">
    <property type="entry name" value="ZINC_FINGER_C2H2_2"/>
    <property type="match status" value="1"/>
</dbReference>
<dbReference type="Proteomes" id="UP000288168">
    <property type="component" value="Unassembled WGS sequence"/>
</dbReference>
<keyword evidence="1" id="KW-0863">Zinc-finger</keyword>
<evidence type="ECO:0000313" key="5">
    <source>
        <dbReference type="Proteomes" id="UP000288168"/>
    </source>
</evidence>
<keyword evidence="2" id="KW-1133">Transmembrane helix</keyword>
<dbReference type="PROSITE" id="PS00028">
    <property type="entry name" value="ZINC_FINGER_C2H2_1"/>
    <property type="match status" value="1"/>
</dbReference>
<gene>
    <name evidence="4" type="ORF">CEP54_012057</name>
</gene>
<dbReference type="InterPro" id="IPR013087">
    <property type="entry name" value="Znf_C2H2_type"/>
</dbReference>
<dbReference type="PANTHER" id="PTHR35391:SF7">
    <property type="entry name" value="C2H2-TYPE DOMAIN-CONTAINING PROTEIN"/>
    <property type="match status" value="1"/>
</dbReference>
<evidence type="ECO:0000256" key="1">
    <source>
        <dbReference type="PROSITE-ProRule" id="PRU00042"/>
    </source>
</evidence>
<dbReference type="STRING" id="1325734.A0A428PB34"/>
<reference evidence="4 5" key="1">
    <citation type="submission" date="2017-06" db="EMBL/GenBank/DDBJ databases">
        <title>Comparative genomic analysis of Ambrosia Fusariam Clade fungi.</title>
        <authorList>
            <person name="Stajich J.E."/>
            <person name="Carrillo J."/>
            <person name="Kijimoto T."/>
            <person name="Eskalen A."/>
            <person name="O'Donnell K."/>
            <person name="Kasson M."/>
        </authorList>
    </citation>
    <scope>NUCLEOTIDE SEQUENCE [LARGE SCALE GENOMIC DNA]</scope>
    <source>
        <strain evidence="4 5">NRRL62584</strain>
    </source>
</reference>
<feature type="transmembrane region" description="Helical" evidence="2">
    <location>
        <begin position="441"/>
        <end position="460"/>
    </location>
</feature>